<reference evidence="2 3" key="1">
    <citation type="submission" date="2017-02" db="EMBL/GenBank/DDBJ databases">
        <title>Ketogulonicigenium robustum SPU B003 Genome sequencing and assembly.</title>
        <authorList>
            <person name="Li Y."/>
            <person name="Liu L."/>
            <person name="Wang C."/>
            <person name="Zhang M."/>
            <person name="Zhang T."/>
            <person name="Zhang Y."/>
        </authorList>
    </citation>
    <scope>NUCLEOTIDE SEQUENCE [LARGE SCALE GENOMIC DNA]</scope>
    <source>
        <strain evidence="2 3">SPU_B003</strain>
    </source>
</reference>
<keyword evidence="1" id="KW-1133">Transmembrane helix</keyword>
<name>A0A1W6P0A8_9RHOB</name>
<dbReference type="STRING" id="92947.BVG79_01361"/>
<dbReference type="KEGG" id="kro:BVG79_01361"/>
<dbReference type="AlphaFoldDB" id="A0A1W6P0A8"/>
<proteinExistence type="predicted"/>
<keyword evidence="1" id="KW-0812">Transmembrane</keyword>
<protein>
    <submittedName>
        <fullName evidence="2">Uncharacterized protein</fullName>
    </submittedName>
</protein>
<organism evidence="2 3">
    <name type="scientific">Ketogulonicigenium robustum</name>
    <dbReference type="NCBI Taxonomy" id="92947"/>
    <lineage>
        <taxon>Bacteria</taxon>
        <taxon>Pseudomonadati</taxon>
        <taxon>Pseudomonadota</taxon>
        <taxon>Alphaproteobacteria</taxon>
        <taxon>Rhodobacterales</taxon>
        <taxon>Roseobacteraceae</taxon>
        <taxon>Ketogulonicigenium</taxon>
    </lineage>
</organism>
<feature type="transmembrane region" description="Helical" evidence="1">
    <location>
        <begin position="163"/>
        <end position="181"/>
    </location>
</feature>
<dbReference type="OrthoDB" id="7257484at2"/>
<accession>A0A1W6P0A8</accession>
<dbReference type="EMBL" id="CP019937">
    <property type="protein sequence ID" value="ARO14707.1"/>
    <property type="molecule type" value="Genomic_DNA"/>
</dbReference>
<feature type="transmembrane region" description="Helical" evidence="1">
    <location>
        <begin position="124"/>
        <end position="157"/>
    </location>
</feature>
<dbReference type="InterPro" id="IPR029058">
    <property type="entry name" value="AB_hydrolase_fold"/>
</dbReference>
<keyword evidence="3" id="KW-1185">Reference proteome</keyword>
<dbReference type="RefSeq" id="WP_085786207.1">
    <property type="nucleotide sequence ID" value="NZ_CP019937.1"/>
</dbReference>
<dbReference type="SUPFAM" id="SSF53474">
    <property type="entry name" value="alpha/beta-Hydrolases"/>
    <property type="match status" value="1"/>
</dbReference>
<evidence type="ECO:0000256" key="1">
    <source>
        <dbReference type="SAM" id="Phobius"/>
    </source>
</evidence>
<evidence type="ECO:0000313" key="2">
    <source>
        <dbReference type="EMBL" id="ARO14707.1"/>
    </source>
</evidence>
<dbReference type="Proteomes" id="UP000242447">
    <property type="component" value="Chromosome"/>
</dbReference>
<keyword evidence="1" id="KW-0472">Membrane</keyword>
<gene>
    <name evidence="2" type="ORF">BVG79_01361</name>
</gene>
<evidence type="ECO:0000313" key="3">
    <source>
        <dbReference type="Proteomes" id="UP000242447"/>
    </source>
</evidence>
<sequence length="406" mass="44717">MNPARAPEVKRRKVFYIAGFDPMHPRRYREFYRREGAAQADISGYTFNILPRSKGKGPFGWQAEVTVDGETSQADIALLVWSDLVRDQMKGGILHSYLQMVRTLWIYTTTGTLFRLAQMRRGPVLAAFYPIAILLVQAIAALLLGGAVGAVALALPLAGWSRALVWCALAAAAAYAVLRWFKARDGKVLAHYLMLDYAFAAHWRGAYAPALQARLAQFAGEVTAALSQDYDEVLVIGHSSGAQLAVSVVADVMRTGQADDRLALLTLGQVIPMMSFLPDAQRLRADLQMLAGQKRVAWVDVSAPGDACCFALCDPPAVTGVAPDPQLAPLVLSAAFTQTLSAQMQRDLRGKWFRLHFQYLHAFDRPRDYDYFLITAGPVKLADRYRGRAHSASRLARPLSSFRDTA</sequence>